<organism evidence="1 2">
    <name type="scientific">Prevotella intermedia</name>
    <dbReference type="NCBI Taxonomy" id="28131"/>
    <lineage>
        <taxon>Bacteria</taxon>
        <taxon>Pseudomonadati</taxon>
        <taxon>Bacteroidota</taxon>
        <taxon>Bacteroidia</taxon>
        <taxon>Bacteroidales</taxon>
        <taxon>Prevotellaceae</taxon>
        <taxon>Prevotella</taxon>
    </lineage>
</organism>
<name>A0A0T7AP68_PREIN</name>
<dbReference type="EMBL" id="AP014598">
    <property type="protein sequence ID" value="BAU18858.1"/>
    <property type="molecule type" value="Genomic_DNA"/>
</dbReference>
<evidence type="ECO:0000313" key="2">
    <source>
        <dbReference type="Proteomes" id="UP000217431"/>
    </source>
</evidence>
<dbReference type="Proteomes" id="UP000217431">
    <property type="component" value="Chromosome II"/>
</dbReference>
<proteinExistence type="predicted"/>
<dbReference type="AlphaFoldDB" id="A0A0T7AP68"/>
<evidence type="ECO:0000313" key="1">
    <source>
        <dbReference type="EMBL" id="BAU18858.1"/>
    </source>
</evidence>
<dbReference type="RefSeq" id="WP_096408707.1">
    <property type="nucleotide sequence ID" value="NZ_AP014598.1"/>
</dbReference>
<reference evidence="1 2" key="1">
    <citation type="journal article" date="2016" name="DNA Res.">
        <title>The complete genome sequencing of Prevotella intermedia strain OMA14 and a subsequent fine-scale, intra-species genomic comparison reveal an unusual amplification of conjugative and mobile transposons and identify a novel Prevotella-lineage-specific repeat.</title>
        <authorList>
            <person name="Naito M."/>
            <person name="Ogura Y."/>
            <person name="Itoh T."/>
            <person name="Shoji M."/>
            <person name="Okamoto M."/>
            <person name="Hayashi T."/>
            <person name="Nakayama K."/>
        </authorList>
    </citation>
    <scope>NUCLEOTIDE SEQUENCE [LARGE SCALE GENOMIC DNA]</scope>
    <source>
        <strain evidence="1 2">OMA14</strain>
    </source>
</reference>
<gene>
    <name evidence="1" type="ORF">PIOMA14_II_0353</name>
</gene>
<protein>
    <submittedName>
        <fullName evidence="1">Uncharacterized protein</fullName>
    </submittedName>
</protein>
<sequence length="108" mass="12205">MKVKLFRKEEYVTCEVTIDGYLHSVTYQADTTAENAVKVLQFTDHVAHIVQGEAPNYVLEPKQQATYVHDGEHFTGGQWEALPDDGGMVAYKGVCQIYKLIEQGNIER</sequence>
<accession>A0A0T7AP68</accession>